<accession>A0ABV9CQ09</accession>
<dbReference type="InterPro" id="IPR051338">
    <property type="entry name" value="NodU/CmcH_Carbamoyltrnsfr"/>
</dbReference>
<dbReference type="PANTHER" id="PTHR34847">
    <property type="entry name" value="NODULATION PROTEIN U"/>
    <property type="match status" value="1"/>
</dbReference>
<feature type="domain" description="Carbamoyltransferase" evidence="2">
    <location>
        <begin position="115"/>
        <end position="335"/>
    </location>
</feature>
<comment type="similarity">
    <text evidence="1">Belongs to the NodU/CmcH family.</text>
</comment>
<dbReference type="Proteomes" id="UP001596004">
    <property type="component" value="Unassembled WGS sequence"/>
</dbReference>
<dbReference type="CDD" id="cd24098">
    <property type="entry name" value="ASKHA_NBD_TobZ_N"/>
    <property type="match status" value="1"/>
</dbReference>
<dbReference type="InterPro" id="IPR043129">
    <property type="entry name" value="ATPase_NBD"/>
</dbReference>
<gene>
    <name evidence="4" type="ORF">ACFO60_31185</name>
</gene>
<evidence type="ECO:0000259" key="2">
    <source>
        <dbReference type="Pfam" id="PF02543"/>
    </source>
</evidence>
<proteinExistence type="inferred from homology"/>
<comment type="caution">
    <text evidence="4">The sequence shown here is derived from an EMBL/GenBank/DDBJ whole genome shotgun (WGS) entry which is preliminary data.</text>
</comment>
<dbReference type="EMBL" id="JBHSFP010000029">
    <property type="protein sequence ID" value="MFC4535251.1"/>
    <property type="molecule type" value="Genomic_DNA"/>
</dbReference>
<feature type="domain" description="Carbamoyltransferase C-terminal" evidence="3">
    <location>
        <begin position="381"/>
        <end position="546"/>
    </location>
</feature>
<dbReference type="InterPro" id="IPR031730">
    <property type="entry name" value="Carbam_trans_C"/>
</dbReference>
<keyword evidence="5" id="KW-1185">Reference proteome</keyword>
<dbReference type="InterPro" id="IPR003696">
    <property type="entry name" value="Carbtransf_dom"/>
</dbReference>
<evidence type="ECO:0000313" key="4">
    <source>
        <dbReference type="EMBL" id="MFC4535251.1"/>
    </source>
</evidence>
<dbReference type="Pfam" id="PF02543">
    <property type="entry name" value="Carbam_trans_N"/>
    <property type="match status" value="1"/>
</dbReference>
<sequence length="552" mass="59631">MWVLGLNAPPVGWHDVAACLVDGDGVVHALIEQERVSRVKHGLRQHPVNAAQACLDQVGITPADIDVVTVGWDMPRHSARTDLGLDPPVLGRPWRFGDSGDFLGTALGWRTDPARHPEVVFVPHHLAHACSSFYASGHAEAAVLVVDGNGDDESVSIYEARYGRTLVRRERWPIPHSLGFMYDAVSTILGMTFLEAGKTMGLAAYGKARGVERWPIYEIRDGAFTPPFDLPSDAPHRQIIDAWWAHFAGVGFRQRGSDPAMLDADEDAVRLAWSAQASLQEVMALLSRRARDITGQDALCLAGGVALNCSSNGLLPPPVYVPPVPHDAGVALGSAWAVAPPPRPRAPLSPYLGRRVRTRDIDQALGRHGLAAQDVLPETIARWLLAGRMGGVVTGRAEVGPRALCHRSIIAAATDDRMRDRVNRAKGRELWRPLGPVGLAESEGRHWEASPLHRYMVGASLMSDLGAKEAPACVHVDGTARPQVIGREDGVVWEVLDRFRAAGAPAVAINTSFNTRGEPIVDDAEGALRSARSIGLDFLVMEDRLVDLNGDG</sequence>
<reference evidence="5" key="1">
    <citation type="journal article" date="2019" name="Int. J. Syst. Evol. Microbiol.">
        <title>The Global Catalogue of Microorganisms (GCM) 10K type strain sequencing project: providing services to taxonomists for standard genome sequencing and annotation.</title>
        <authorList>
            <consortium name="The Broad Institute Genomics Platform"/>
            <consortium name="The Broad Institute Genome Sequencing Center for Infectious Disease"/>
            <person name="Wu L."/>
            <person name="Ma J."/>
        </authorList>
    </citation>
    <scope>NUCLEOTIDE SEQUENCE [LARGE SCALE GENOMIC DNA]</scope>
    <source>
        <strain evidence="5">CGMCC 4.7132</strain>
    </source>
</reference>
<dbReference type="InterPro" id="IPR038152">
    <property type="entry name" value="Carbam_trans_C_sf"/>
</dbReference>
<dbReference type="Pfam" id="PF16861">
    <property type="entry name" value="Carbam_trans_C"/>
    <property type="match status" value="1"/>
</dbReference>
<protein>
    <submittedName>
        <fullName evidence="4">Carbamoyltransferase C-terminal domain-containing protein</fullName>
    </submittedName>
</protein>
<organism evidence="4 5">
    <name type="scientific">Sphaerisporangium dianthi</name>
    <dbReference type="NCBI Taxonomy" id="1436120"/>
    <lineage>
        <taxon>Bacteria</taxon>
        <taxon>Bacillati</taxon>
        <taxon>Actinomycetota</taxon>
        <taxon>Actinomycetes</taxon>
        <taxon>Streptosporangiales</taxon>
        <taxon>Streptosporangiaceae</taxon>
        <taxon>Sphaerisporangium</taxon>
    </lineage>
</organism>
<dbReference type="RefSeq" id="WP_380847430.1">
    <property type="nucleotide sequence ID" value="NZ_JBHSFP010000029.1"/>
</dbReference>
<dbReference type="PANTHER" id="PTHR34847:SF1">
    <property type="entry name" value="NODULATION PROTEIN U"/>
    <property type="match status" value="1"/>
</dbReference>
<name>A0ABV9CQ09_9ACTN</name>
<dbReference type="Gene3D" id="3.30.420.40">
    <property type="match status" value="2"/>
</dbReference>
<evidence type="ECO:0000256" key="1">
    <source>
        <dbReference type="ARBA" id="ARBA00006129"/>
    </source>
</evidence>
<dbReference type="Gene3D" id="3.90.870.20">
    <property type="entry name" value="Carbamoyltransferase, C-terminal domain"/>
    <property type="match status" value="1"/>
</dbReference>
<evidence type="ECO:0000313" key="5">
    <source>
        <dbReference type="Proteomes" id="UP001596004"/>
    </source>
</evidence>
<evidence type="ECO:0000259" key="3">
    <source>
        <dbReference type="Pfam" id="PF16861"/>
    </source>
</evidence>
<dbReference type="SUPFAM" id="SSF53067">
    <property type="entry name" value="Actin-like ATPase domain"/>
    <property type="match status" value="1"/>
</dbReference>